<reference evidence="1" key="1">
    <citation type="submission" date="2022-02" db="EMBL/GenBank/DDBJ databases">
        <title>Plant Genome Project.</title>
        <authorList>
            <person name="Zhang R.-G."/>
        </authorList>
    </citation>
    <scope>NUCLEOTIDE SEQUENCE</scope>
    <source>
        <strain evidence="1">AT1</strain>
    </source>
</reference>
<sequence length="874" mass="97949">MAKIVGALIRGVKSENHTKKGTLLLFPTGSFRFIHTHPTSRNPSSPPPETTRANPQILPRKHRNLGPNDVQDAETLLNRMTQMRPFPPISQINKALGCITRMGNYVTALSHFDKLQLVGIEVDLYTVNIAINCYCHLNRVDFGFSLLGGLFKCGCTPSVVTFSTLINGLIIEDRTPKAAELFKKLVRSRDIEPHVVMYGTIIKGICKTGNTITAIRLLRIMEEGSCKPDTVIYSTIIDSLCKDGMVDDAVTLLLEMKDRGILADVITYTSLIHGLCNFGKWKEAKRMLREMLNVGIHSDVRTFNVLVDALSKEGKAKEAEEVLEVMIERGVDPDVVTYNSLMDGYCLQGQMDEAVRMFNKMADKGAQPNIFSYNILINGYCKKIKIDEAMQLFREMPQRGLKPTVETFSTMLQGLFRIGRCAQAQSLFNVMQAAGVIPSTLTFGILLDGLCKNGNIALALSLFKTMERNGFDIDVVMYNILIDALCKDKKMDHARDLFKKFSSKGLHPGVKTYTIMIRGFCAQGLLDEAKEFFVEMEQNGCFPDGCTYNVIVRGLLARQKYSEALVFHKQMVAKGFSADASTVYWIVNLRSTKEQDPALQELIKRMILYGVTIKFNSNVPIIDVHRPSSISTFFFFFSIVVSCICNFITISAAVYVKETKLHQRMEDNAGFMAASFSIHLSLSNLNLFVLLPSETNFSSEQVTTTIGYGSPIKANLYSVHGSALDAKEVDATRKNLGWPFEPFYVPEDVNKHWSRHVPDGAALETEWNANFADYEKKYKEEAAELKSISTGELPAGWEKALPTYSPENPADATRNLSQQCLNALTKVKAGVENQGDFCAVRNWMRSEYINDLVTFVNWLDEELSFSIRNFVIQI</sequence>
<proteinExistence type="predicted"/>
<organism evidence="1 2">
    <name type="scientific">Rhododendron molle</name>
    <name type="common">Chinese azalea</name>
    <name type="synonym">Azalea mollis</name>
    <dbReference type="NCBI Taxonomy" id="49168"/>
    <lineage>
        <taxon>Eukaryota</taxon>
        <taxon>Viridiplantae</taxon>
        <taxon>Streptophyta</taxon>
        <taxon>Embryophyta</taxon>
        <taxon>Tracheophyta</taxon>
        <taxon>Spermatophyta</taxon>
        <taxon>Magnoliopsida</taxon>
        <taxon>eudicotyledons</taxon>
        <taxon>Gunneridae</taxon>
        <taxon>Pentapetalae</taxon>
        <taxon>asterids</taxon>
        <taxon>Ericales</taxon>
        <taxon>Ericaceae</taxon>
        <taxon>Ericoideae</taxon>
        <taxon>Rhodoreae</taxon>
        <taxon>Rhododendron</taxon>
    </lineage>
</organism>
<name>A0ACC0P5Z5_RHOML</name>
<comment type="caution">
    <text evidence="1">The sequence shown here is derived from an EMBL/GenBank/DDBJ whole genome shotgun (WGS) entry which is preliminary data.</text>
</comment>
<protein>
    <submittedName>
        <fullName evidence="1">Uncharacterized protein</fullName>
    </submittedName>
</protein>
<gene>
    <name evidence="1" type="ORF">RHMOL_Rhmol04G0310400</name>
</gene>
<evidence type="ECO:0000313" key="2">
    <source>
        <dbReference type="Proteomes" id="UP001062846"/>
    </source>
</evidence>
<dbReference type="Proteomes" id="UP001062846">
    <property type="component" value="Chromosome 4"/>
</dbReference>
<accession>A0ACC0P5Z5</accession>
<evidence type="ECO:0000313" key="1">
    <source>
        <dbReference type="EMBL" id="KAI8561097.1"/>
    </source>
</evidence>
<keyword evidence="2" id="KW-1185">Reference proteome</keyword>
<dbReference type="EMBL" id="CM046391">
    <property type="protein sequence ID" value="KAI8561097.1"/>
    <property type="molecule type" value="Genomic_DNA"/>
</dbReference>